<dbReference type="InterPro" id="IPR005018">
    <property type="entry name" value="DOMON_domain"/>
</dbReference>
<dbReference type="PANTHER" id="PTHR23130:SF171">
    <property type="entry name" value="OS01G0895300 PROTEIN"/>
    <property type="match status" value="1"/>
</dbReference>
<evidence type="ECO:0000256" key="2">
    <source>
        <dbReference type="ARBA" id="ARBA00022448"/>
    </source>
</evidence>
<dbReference type="InterPro" id="IPR045266">
    <property type="entry name" value="DOH_DOMON"/>
</dbReference>
<evidence type="ECO:0000256" key="3">
    <source>
        <dbReference type="ARBA" id="ARBA00022692"/>
    </source>
</evidence>
<feature type="transmembrane region" description="Helical" evidence="9">
    <location>
        <begin position="419"/>
        <end position="439"/>
    </location>
</feature>
<keyword evidence="2" id="KW-0813">Transport</keyword>
<feature type="domain" description="Cytochrome b561" evidence="12">
    <location>
        <begin position="250"/>
        <end position="446"/>
    </location>
</feature>
<evidence type="ECO:0000256" key="8">
    <source>
        <dbReference type="SAM" id="MobiDB-lite"/>
    </source>
</evidence>
<keyword evidence="5" id="KW-0249">Electron transport</keyword>
<dbReference type="STRING" id="69332.A0A388KQ05"/>
<feature type="transmembrane region" description="Helical" evidence="9">
    <location>
        <begin position="316"/>
        <end position="341"/>
    </location>
</feature>
<dbReference type="CDD" id="cd09631">
    <property type="entry name" value="DOMON_DOH"/>
    <property type="match status" value="1"/>
</dbReference>
<evidence type="ECO:0000256" key="9">
    <source>
        <dbReference type="SAM" id="Phobius"/>
    </source>
</evidence>
<dbReference type="InterPro" id="IPR006593">
    <property type="entry name" value="Cyt_b561/ferric_Rdtase_TM"/>
</dbReference>
<dbReference type="PANTHER" id="PTHR23130">
    <property type="entry name" value="CYTOCHROME B561 AND DOMON DOMAIN-CONTAINING PROTEIN"/>
    <property type="match status" value="1"/>
</dbReference>
<feature type="signal peptide" evidence="10">
    <location>
        <begin position="1"/>
        <end position="22"/>
    </location>
</feature>
<evidence type="ECO:0000256" key="10">
    <source>
        <dbReference type="SAM" id="SignalP"/>
    </source>
</evidence>
<comment type="subcellular location">
    <subcellularLocation>
        <location evidence="1">Membrane</location>
    </subcellularLocation>
</comment>
<evidence type="ECO:0000256" key="5">
    <source>
        <dbReference type="ARBA" id="ARBA00022982"/>
    </source>
</evidence>
<dbReference type="OrthoDB" id="19261at2759"/>
<accession>A0A388KQ05</accession>
<keyword evidence="3 9" id="KW-0812">Transmembrane</keyword>
<keyword evidence="14" id="KW-1185">Reference proteome</keyword>
<dbReference type="PROSITE" id="PS50939">
    <property type="entry name" value="CYTOCHROME_B561"/>
    <property type="match status" value="1"/>
</dbReference>
<evidence type="ECO:0000256" key="4">
    <source>
        <dbReference type="ARBA" id="ARBA00022729"/>
    </source>
</evidence>
<name>A0A388KQ05_CHABU</name>
<evidence type="ECO:0000259" key="11">
    <source>
        <dbReference type="PROSITE" id="PS50836"/>
    </source>
</evidence>
<dbReference type="CDD" id="cd08760">
    <property type="entry name" value="Cyt_b561_FRRS1_like"/>
    <property type="match status" value="1"/>
</dbReference>
<evidence type="ECO:0000313" key="13">
    <source>
        <dbReference type="EMBL" id="GBG72122.1"/>
    </source>
</evidence>
<proteinExistence type="predicted"/>
<organism evidence="13 14">
    <name type="scientific">Chara braunii</name>
    <name type="common">Braun's stonewort</name>
    <dbReference type="NCBI Taxonomy" id="69332"/>
    <lineage>
        <taxon>Eukaryota</taxon>
        <taxon>Viridiplantae</taxon>
        <taxon>Streptophyta</taxon>
        <taxon>Charophyceae</taxon>
        <taxon>Charales</taxon>
        <taxon>Characeae</taxon>
        <taxon>Chara</taxon>
    </lineage>
</organism>
<comment type="caution">
    <text evidence="13">The sequence shown here is derived from an EMBL/GenBank/DDBJ whole genome shotgun (WGS) entry which is preliminary data.</text>
</comment>
<evidence type="ECO:0008006" key="15">
    <source>
        <dbReference type="Google" id="ProtNLM"/>
    </source>
</evidence>
<dbReference type="Gene3D" id="1.20.120.1770">
    <property type="match status" value="1"/>
</dbReference>
<evidence type="ECO:0000256" key="7">
    <source>
        <dbReference type="ARBA" id="ARBA00023136"/>
    </source>
</evidence>
<keyword evidence="7 9" id="KW-0472">Membrane</keyword>
<dbReference type="Gramene" id="GBG72122">
    <property type="protein sequence ID" value="GBG72122"/>
    <property type="gene ID" value="CBR_g11055"/>
</dbReference>
<evidence type="ECO:0000256" key="1">
    <source>
        <dbReference type="ARBA" id="ARBA00004370"/>
    </source>
</evidence>
<keyword evidence="6 9" id="KW-1133">Transmembrane helix</keyword>
<dbReference type="Proteomes" id="UP000265515">
    <property type="component" value="Unassembled WGS sequence"/>
</dbReference>
<sequence>MAFLAAAAATAVLLLCSSVLQPAAVVVSASSSSSAIANRTDPIAEVVRTRRSSTIDTWNSGRRLARLAMAASRRRLLQAATSSYPTPPSVIPTSSDGHCAPPAATSTLSDFVCMSDLGGGASFHWSLTSANRDPNQTVRIAFQVQKPVFWMSVGWSPNGQMAGDCVIYSSSSSDRNAPGPYRILAKSKDGIVPSDKFQVLDSSVDAGDSETTLRFGRRFSDGAIRLAHTGPNRMIWAHSVPSTASSFSFHGPYAGSFVVDFSSGSVNDLAPASRAIESSRYLYFAHAWAMWMAFGVTFPIGMFIARYGKTSIGDWFNFHVGCQTASVLLSTIAAVISLVAFDALDTVHGRLGLAVMIMSWFQPLMAMARPHKGVRLRLPWYVQHWLFGTGAVVLGILNVFFGIDAFAARMDDTWTSRMASLKIAFSVEVAFLFFLYLCLNDWRYILSQRAGASPPPTSPKPRPRLGLGVGEQPAGTWDDVEYPE</sequence>
<dbReference type="OMA" id="VPRYFKH"/>
<feature type="transmembrane region" description="Helical" evidence="9">
    <location>
        <begin position="281"/>
        <end position="304"/>
    </location>
</feature>
<feature type="transmembrane region" description="Helical" evidence="9">
    <location>
        <begin position="347"/>
        <end position="365"/>
    </location>
</feature>
<evidence type="ECO:0000313" key="14">
    <source>
        <dbReference type="Proteomes" id="UP000265515"/>
    </source>
</evidence>
<feature type="transmembrane region" description="Helical" evidence="9">
    <location>
        <begin position="385"/>
        <end position="407"/>
    </location>
</feature>
<dbReference type="SMART" id="SM00664">
    <property type="entry name" value="DoH"/>
    <property type="match status" value="1"/>
</dbReference>
<gene>
    <name evidence="13" type="ORF">CBR_g11055</name>
</gene>
<dbReference type="EMBL" id="BFEA01000159">
    <property type="protein sequence ID" value="GBG72122.1"/>
    <property type="molecule type" value="Genomic_DNA"/>
</dbReference>
<dbReference type="PROSITE" id="PS50836">
    <property type="entry name" value="DOMON"/>
    <property type="match status" value="1"/>
</dbReference>
<feature type="region of interest" description="Disordered" evidence="8">
    <location>
        <begin position="450"/>
        <end position="484"/>
    </location>
</feature>
<dbReference type="GO" id="GO:0016020">
    <property type="term" value="C:membrane"/>
    <property type="evidence" value="ECO:0007669"/>
    <property type="project" value="UniProtKB-SubCell"/>
</dbReference>
<evidence type="ECO:0000256" key="6">
    <source>
        <dbReference type="ARBA" id="ARBA00022989"/>
    </source>
</evidence>
<evidence type="ECO:0000259" key="12">
    <source>
        <dbReference type="PROSITE" id="PS50939"/>
    </source>
</evidence>
<feature type="domain" description="DOMON" evidence="11">
    <location>
        <begin position="119"/>
        <end position="239"/>
    </location>
</feature>
<protein>
    <recommendedName>
        <fullName evidence="15">Cytochrome b561 domain-containing protein</fullName>
    </recommendedName>
</protein>
<reference evidence="13 14" key="1">
    <citation type="journal article" date="2018" name="Cell">
        <title>The Chara Genome: Secondary Complexity and Implications for Plant Terrestrialization.</title>
        <authorList>
            <person name="Nishiyama T."/>
            <person name="Sakayama H."/>
            <person name="Vries J.D."/>
            <person name="Buschmann H."/>
            <person name="Saint-Marcoux D."/>
            <person name="Ullrich K.K."/>
            <person name="Haas F.B."/>
            <person name="Vanderstraeten L."/>
            <person name="Becker D."/>
            <person name="Lang D."/>
            <person name="Vosolsobe S."/>
            <person name="Rombauts S."/>
            <person name="Wilhelmsson P.K.I."/>
            <person name="Janitza P."/>
            <person name="Kern R."/>
            <person name="Heyl A."/>
            <person name="Rumpler F."/>
            <person name="Villalobos L.I.A.C."/>
            <person name="Clay J.M."/>
            <person name="Skokan R."/>
            <person name="Toyoda A."/>
            <person name="Suzuki Y."/>
            <person name="Kagoshima H."/>
            <person name="Schijlen E."/>
            <person name="Tajeshwar N."/>
            <person name="Catarino B."/>
            <person name="Hetherington A.J."/>
            <person name="Saltykova A."/>
            <person name="Bonnot C."/>
            <person name="Breuninger H."/>
            <person name="Symeonidi A."/>
            <person name="Radhakrishnan G.V."/>
            <person name="Van Nieuwerburgh F."/>
            <person name="Deforce D."/>
            <person name="Chang C."/>
            <person name="Karol K.G."/>
            <person name="Hedrich R."/>
            <person name="Ulvskov P."/>
            <person name="Glockner G."/>
            <person name="Delwiche C.F."/>
            <person name="Petrasek J."/>
            <person name="Van de Peer Y."/>
            <person name="Friml J."/>
            <person name="Beilby M."/>
            <person name="Dolan L."/>
            <person name="Kohara Y."/>
            <person name="Sugano S."/>
            <person name="Fujiyama A."/>
            <person name="Delaux P.-M."/>
            <person name="Quint M."/>
            <person name="TheiBen G."/>
            <person name="Hagemann M."/>
            <person name="Harholt J."/>
            <person name="Dunand C."/>
            <person name="Zachgo S."/>
            <person name="Langdale J."/>
            <person name="Maumus F."/>
            <person name="Straeten D.V.D."/>
            <person name="Gould S.B."/>
            <person name="Rensing S.A."/>
        </authorList>
    </citation>
    <scope>NUCLEOTIDE SEQUENCE [LARGE SCALE GENOMIC DNA]</scope>
    <source>
        <strain evidence="13 14">S276</strain>
    </source>
</reference>
<keyword evidence="4 10" id="KW-0732">Signal</keyword>
<feature type="chain" id="PRO_5017468253" description="Cytochrome b561 domain-containing protein" evidence="10">
    <location>
        <begin position="23"/>
        <end position="484"/>
    </location>
</feature>
<dbReference type="AlphaFoldDB" id="A0A388KQ05"/>
<dbReference type="SMART" id="SM00665">
    <property type="entry name" value="B561"/>
    <property type="match status" value="1"/>
</dbReference>